<feature type="transmembrane region" description="Helical" evidence="1">
    <location>
        <begin position="7"/>
        <end position="27"/>
    </location>
</feature>
<dbReference type="PANTHER" id="PTHR12121:SF36">
    <property type="entry name" value="ENDONUCLEASE_EXONUCLEASE_PHOSPHATASE DOMAIN-CONTAINING PROTEIN"/>
    <property type="match status" value="1"/>
</dbReference>
<dbReference type="EMBL" id="CAJVAS010000051">
    <property type="protein sequence ID" value="CAG7649975.1"/>
    <property type="molecule type" value="Genomic_DNA"/>
</dbReference>
<evidence type="ECO:0000259" key="2">
    <source>
        <dbReference type="Pfam" id="PF03372"/>
    </source>
</evidence>
<keyword evidence="1" id="KW-0472">Membrane</keyword>
<dbReference type="Proteomes" id="UP000693672">
    <property type="component" value="Unassembled WGS sequence"/>
</dbReference>
<accession>A0A916NSK6</accession>
<dbReference type="RefSeq" id="WP_218095668.1">
    <property type="nucleotide sequence ID" value="NZ_CAJVAS010000051.1"/>
</dbReference>
<dbReference type="Pfam" id="PF03372">
    <property type="entry name" value="Exo_endo_phos"/>
    <property type="match status" value="1"/>
</dbReference>
<name>A0A916NSK6_9BACL</name>
<dbReference type="InterPro" id="IPR005135">
    <property type="entry name" value="Endo/exonuclease/phosphatase"/>
</dbReference>
<feature type="domain" description="Endonuclease/exonuclease/phosphatase" evidence="2">
    <location>
        <begin position="47"/>
        <end position="291"/>
    </location>
</feature>
<keyword evidence="1" id="KW-1133">Transmembrane helix</keyword>
<proteinExistence type="predicted"/>
<dbReference type="GO" id="GO:0000175">
    <property type="term" value="F:3'-5'-RNA exonuclease activity"/>
    <property type="evidence" value="ECO:0007669"/>
    <property type="project" value="TreeGrafter"/>
</dbReference>
<keyword evidence="4" id="KW-1185">Reference proteome</keyword>
<reference evidence="3" key="1">
    <citation type="submission" date="2021-06" db="EMBL/GenBank/DDBJ databases">
        <authorList>
            <person name="Criscuolo A."/>
        </authorList>
    </citation>
    <scope>NUCLEOTIDE SEQUENCE</scope>
    <source>
        <strain evidence="3">CIP111600</strain>
    </source>
</reference>
<dbReference type="PANTHER" id="PTHR12121">
    <property type="entry name" value="CARBON CATABOLITE REPRESSOR PROTEIN 4"/>
    <property type="match status" value="1"/>
</dbReference>
<dbReference type="AlphaFoldDB" id="A0A916NSK6"/>
<dbReference type="InterPro" id="IPR050410">
    <property type="entry name" value="CCR4/nocturin_mRNA_transcr"/>
</dbReference>
<evidence type="ECO:0000313" key="3">
    <source>
        <dbReference type="EMBL" id="CAG7649975.1"/>
    </source>
</evidence>
<evidence type="ECO:0000313" key="4">
    <source>
        <dbReference type="Proteomes" id="UP000693672"/>
    </source>
</evidence>
<sequence length="300" mass="33898">MMGKRNIWRIGGVAAVVMLLCAGIGFWRSGEASLPVDAPPHVPVKVMTFNLRYLNTKDEQTWSKRLPVIAELLRREMPDVIGTQEGVLAQLSGLDRELSSYGRIGEGREGKDKGEYAAIFYNKTRLALLESGNYWLSDQPEKAGSKSWGNRLPRMATWAKFEDVITKRSFYLVNTHLDHESEQARIRGVQLIHEKSKAYDSKLPVILTGDFNSTALHAPYRYLSNEGQFQDVTKTAKTMIGEKLGTYHGYRDPKGGGVLNRIDWILYRGQVTVNYAKIDDFVKDGIYPSDHYPLIAELLL</sequence>
<comment type="caution">
    <text evidence="3">The sequence shown here is derived from an EMBL/GenBank/DDBJ whole genome shotgun (WGS) entry which is preliminary data.</text>
</comment>
<dbReference type="CDD" id="cd09083">
    <property type="entry name" value="EEP-1"/>
    <property type="match status" value="1"/>
</dbReference>
<keyword evidence="1" id="KW-0812">Transmembrane</keyword>
<gene>
    <name evidence="3" type="ORF">PAESOLCIP111_05985</name>
</gene>
<evidence type="ECO:0000256" key="1">
    <source>
        <dbReference type="SAM" id="Phobius"/>
    </source>
</evidence>
<protein>
    <recommendedName>
        <fullName evidence="2">Endonuclease/exonuclease/phosphatase domain-containing protein</fullName>
    </recommendedName>
</protein>
<organism evidence="3 4">
    <name type="scientific">Paenibacillus solanacearum</name>
    <dbReference type="NCBI Taxonomy" id="2048548"/>
    <lineage>
        <taxon>Bacteria</taxon>
        <taxon>Bacillati</taxon>
        <taxon>Bacillota</taxon>
        <taxon>Bacilli</taxon>
        <taxon>Bacillales</taxon>
        <taxon>Paenibacillaceae</taxon>
        <taxon>Paenibacillus</taxon>
    </lineage>
</organism>